<dbReference type="EMBL" id="CAKC01000045">
    <property type="protein sequence ID" value="CCI87041.1"/>
    <property type="molecule type" value="Genomic_DNA"/>
</dbReference>
<feature type="transmembrane region" description="Helical" evidence="1">
    <location>
        <begin position="101"/>
        <end position="118"/>
    </location>
</feature>
<dbReference type="RefSeq" id="WP_008473152.1">
    <property type="nucleotide sequence ID" value="NZ_AYZO01000029.1"/>
</dbReference>
<dbReference type="Pfam" id="PF06993">
    <property type="entry name" value="DUF1304"/>
    <property type="match status" value="1"/>
</dbReference>
<dbReference type="PANTHER" id="PTHR38446:SF1">
    <property type="entry name" value="BLL0914 PROTEIN"/>
    <property type="match status" value="1"/>
</dbReference>
<proteinExistence type="predicted"/>
<sequence>MSIVSIVLASLVAVEFFYIFYLESIATKSNKTRKVFNINKDDQANETVVTLFKNQGIYNGLLGVLILIAVFYLHNIVVTGLLMGYIILVAVYGAVTSQPKILLMQGGLPILTLISLFFK</sequence>
<evidence type="ECO:0000313" key="3">
    <source>
        <dbReference type="EMBL" id="KRN10569.1"/>
    </source>
</evidence>
<dbReference type="Proteomes" id="UP000051521">
    <property type="component" value="Unassembled WGS sequence"/>
</dbReference>
<dbReference type="InterPro" id="IPR009732">
    <property type="entry name" value="DUF1304"/>
</dbReference>
<evidence type="ECO:0000313" key="5">
    <source>
        <dbReference type="Proteomes" id="UP000051521"/>
    </source>
</evidence>
<evidence type="ECO:0000313" key="2">
    <source>
        <dbReference type="EMBL" id="CCI87041.1"/>
    </source>
</evidence>
<protein>
    <submittedName>
        <fullName evidence="2">Integral membrane protein</fullName>
    </submittedName>
</protein>
<reference evidence="2 4" key="1">
    <citation type="submission" date="2012-06" db="EMBL/GenBank/DDBJ databases">
        <title>Draft genome sequence of Lactobacillus gigeriorum CRBIP 24.85T, isolated from chicken crop.</title>
        <authorList>
            <person name="Cousin S."/>
            <person name="Ma L."/>
            <person name="Creno S."/>
            <person name="Clermont D."/>
            <person name="Loux V."/>
            <person name="Bizet C."/>
            <person name="Bouchier C."/>
        </authorList>
    </citation>
    <scope>NUCLEOTIDE SEQUENCE [LARGE SCALE GENOMIC DNA]</scope>
    <source>
        <strain evidence="4">CRBIP 24.85T</strain>
        <strain evidence="2">Type strain: CRBIP 24.85</strain>
    </source>
</reference>
<dbReference type="PATRIC" id="fig|1423751.3.peg.1003"/>
<keyword evidence="1" id="KW-0472">Membrane</keyword>
<feature type="transmembrane region" description="Helical" evidence="1">
    <location>
        <begin position="62"/>
        <end position="95"/>
    </location>
</feature>
<gene>
    <name evidence="2" type="ORF">BN52_02075</name>
    <name evidence="3" type="ORF">FC38_GL000967</name>
</gene>
<name>I7LD50_9LACO</name>
<dbReference type="PANTHER" id="PTHR38446">
    <property type="entry name" value="BLL0914 PROTEIN"/>
    <property type="match status" value="1"/>
</dbReference>
<keyword evidence="1" id="KW-1133">Transmembrane helix</keyword>
<dbReference type="EMBL" id="AYZO01000029">
    <property type="protein sequence ID" value="KRN10569.1"/>
    <property type="molecule type" value="Genomic_DNA"/>
</dbReference>
<feature type="transmembrane region" description="Helical" evidence="1">
    <location>
        <begin position="6"/>
        <end position="26"/>
    </location>
</feature>
<dbReference type="OrthoDB" id="9803832at2"/>
<organism evidence="2 4">
    <name type="scientific">Lactobacillus gigeriorum DSM 23908 = CRBIP 24.85</name>
    <dbReference type="NCBI Taxonomy" id="1423751"/>
    <lineage>
        <taxon>Bacteria</taxon>
        <taxon>Bacillati</taxon>
        <taxon>Bacillota</taxon>
        <taxon>Bacilli</taxon>
        <taxon>Lactobacillales</taxon>
        <taxon>Lactobacillaceae</taxon>
        <taxon>Lactobacillus</taxon>
    </lineage>
</organism>
<evidence type="ECO:0000256" key="1">
    <source>
        <dbReference type="SAM" id="Phobius"/>
    </source>
</evidence>
<dbReference type="STRING" id="1423751.FC38_GL000967"/>
<accession>I7LD50</accession>
<comment type="caution">
    <text evidence="2">The sequence shown here is derived from an EMBL/GenBank/DDBJ whole genome shotgun (WGS) entry which is preliminary data.</text>
</comment>
<reference evidence="3 5" key="2">
    <citation type="journal article" date="2015" name="Genome Announc.">
        <title>Expanding the biotechnology potential of lactobacilli through comparative genomics of 213 strains and associated genera.</title>
        <authorList>
            <person name="Sun Z."/>
            <person name="Harris H.M."/>
            <person name="McCann A."/>
            <person name="Guo C."/>
            <person name="Argimon S."/>
            <person name="Zhang W."/>
            <person name="Yang X."/>
            <person name="Jeffery I.B."/>
            <person name="Cooney J.C."/>
            <person name="Kagawa T.F."/>
            <person name="Liu W."/>
            <person name="Song Y."/>
            <person name="Salvetti E."/>
            <person name="Wrobel A."/>
            <person name="Rasinkangas P."/>
            <person name="Parkhill J."/>
            <person name="Rea M.C."/>
            <person name="O'Sullivan O."/>
            <person name="Ritari J."/>
            <person name="Douillard F.P."/>
            <person name="Paul Ross R."/>
            <person name="Yang R."/>
            <person name="Briner A.E."/>
            <person name="Felis G.E."/>
            <person name="de Vos W.M."/>
            <person name="Barrangou R."/>
            <person name="Klaenhammer T.R."/>
            <person name="Caufield P.W."/>
            <person name="Cui Y."/>
            <person name="Zhang H."/>
            <person name="O'Toole P.W."/>
        </authorList>
    </citation>
    <scope>NUCLEOTIDE SEQUENCE [LARGE SCALE GENOMIC DNA]</scope>
    <source>
        <strain evidence="3 5">DSM 23908</strain>
    </source>
</reference>
<keyword evidence="5" id="KW-1185">Reference proteome</keyword>
<dbReference type="Proteomes" id="UP000009326">
    <property type="component" value="Unassembled WGS sequence"/>
</dbReference>
<keyword evidence="1" id="KW-0812">Transmembrane</keyword>
<evidence type="ECO:0000313" key="4">
    <source>
        <dbReference type="Proteomes" id="UP000009326"/>
    </source>
</evidence>
<dbReference type="AlphaFoldDB" id="I7LD50"/>